<dbReference type="Pfam" id="PF00132">
    <property type="entry name" value="Hexapep"/>
    <property type="match status" value="1"/>
</dbReference>
<sequence>MMRLLIDWLLAWLPLPHTRCFGLRRVLLRRAGISLGDRVWVCGGCRVYGRGELSIGAGTWLSPDTKFHTRRGAAITIGAGCDIGPDCLILTGSHEIGERGARAGQTTTSAVVIGDGCWIGARSTILPGVSIGAGSVIAAGSVVTSDVAENTLVGGVPARLIRALD</sequence>
<accession>A0A918PEE1</accession>
<evidence type="ECO:0000313" key="4">
    <source>
        <dbReference type="EMBL" id="GGZ02039.1"/>
    </source>
</evidence>
<protein>
    <submittedName>
        <fullName evidence="4">Transferase</fullName>
    </submittedName>
</protein>
<name>A0A918PEE1_9SPHN</name>
<reference evidence="4" key="1">
    <citation type="journal article" date="2014" name="Int. J. Syst. Evol. Microbiol.">
        <title>Complete genome sequence of Corynebacterium casei LMG S-19264T (=DSM 44701T), isolated from a smear-ripened cheese.</title>
        <authorList>
            <consortium name="US DOE Joint Genome Institute (JGI-PGF)"/>
            <person name="Walter F."/>
            <person name="Albersmeier A."/>
            <person name="Kalinowski J."/>
            <person name="Ruckert C."/>
        </authorList>
    </citation>
    <scope>NUCLEOTIDE SEQUENCE</scope>
    <source>
        <strain evidence="4">KCTC 32255</strain>
    </source>
</reference>
<evidence type="ECO:0000256" key="2">
    <source>
        <dbReference type="ARBA" id="ARBA00022737"/>
    </source>
</evidence>
<dbReference type="InterPro" id="IPR011004">
    <property type="entry name" value="Trimer_LpxA-like_sf"/>
</dbReference>
<organism evidence="4 5">
    <name type="scientific">Novosphingobium colocasiae</name>
    <dbReference type="NCBI Taxonomy" id="1256513"/>
    <lineage>
        <taxon>Bacteria</taxon>
        <taxon>Pseudomonadati</taxon>
        <taxon>Pseudomonadota</taxon>
        <taxon>Alphaproteobacteria</taxon>
        <taxon>Sphingomonadales</taxon>
        <taxon>Sphingomonadaceae</taxon>
        <taxon>Novosphingobium</taxon>
    </lineage>
</organism>
<dbReference type="AlphaFoldDB" id="A0A918PEE1"/>
<keyword evidence="3" id="KW-0012">Acyltransferase</keyword>
<comment type="caution">
    <text evidence="4">The sequence shown here is derived from an EMBL/GenBank/DDBJ whole genome shotgun (WGS) entry which is preliminary data.</text>
</comment>
<dbReference type="InterPro" id="IPR018357">
    <property type="entry name" value="Hexapep_transf_CS"/>
</dbReference>
<dbReference type="GO" id="GO:0016746">
    <property type="term" value="F:acyltransferase activity"/>
    <property type="evidence" value="ECO:0007669"/>
    <property type="project" value="UniProtKB-KW"/>
</dbReference>
<gene>
    <name evidence="4" type="ORF">GCM10011614_16220</name>
</gene>
<dbReference type="RefSeq" id="WP_189620681.1">
    <property type="nucleotide sequence ID" value="NZ_BMZA01000004.1"/>
</dbReference>
<dbReference type="Proteomes" id="UP000648075">
    <property type="component" value="Unassembled WGS sequence"/>
</dbReference>
<evidence type="ECO:0000256" key="1">
    <source>
        <dbReference type="ARBA" id="ARBA00022679"/>
    </source>
</evidence>
<dbReference type="PROSITE" id="PS00101">
    <property type="entry name" value="HEXAPEP_TRANSFERASES"/>
    <property type="match status" value="1"/>
</dbReference>
<evidence type="ECO:0000256" key="3">
    <source>
        <dbReference type="ARBA" id="ARBA00023315"/>
    </source>
</evidence>
<keyword evidence="1 4" id="KW-0808">Transferase</keyword>
<keyword evidence="5" id="KW-1185">Reference proteome</keyword>
<proteinExistence type="predicted"/>
<dbReference type="InterPro" id="IPR001451">
    <property type="entry name" value="Hexapep"/>
</dbReference>
<dbReference type="InterPro" id="IPR051159">
    <property type="entry name" value="Hexapeptide_acetyltransf"/>
</dbReference>
<dbReference type="PANTHER" id="PTHR23416">
    <property type="entry name" value="SIALIC ACID SYNTHASE-RELATED"/>
    <property type="match status" value="1"/>
</dbReference>
<reference evidence="4" key="2">
    <citation type="submission" date="2020-09" db="EMBL/GenBank/DDBJ databases">
        <authorList>
            <person name="Sun Q."/>
            <person name="Kim S."/>
        </authorList>
    </citation>
    <scope>NUCLEOTIDE SEQUENCE</scope>
    <source>
        <strain evidence="4">KCTC 32255</strain>
    </source>
</reference>
<dbReference type="SUPFAM" id="SSF51161">
    <property type="entry name" value="Trimeric LpxA-like enzymes"/>
    <property type="match status" value="1"/>
</dbReference>
<keyword evidence="2" id="KW-0677">Repeat</keyword>
<evidence type="ECO:0000313" key="5">
    <source>
        <dbReference type="Proteomes" id="UP000648075"/>
    </source>
</evidence>
<dbReference type="Gene3D" id="2.160.10.10">
    <property type="entry name" value="Hexapeptide repeat proteins"/>
    <property type="match status" value="1"/>
</dbReference>
<dbReference type="EMBL" id="BMZA01000004">
    <property type="protein sequence ID" value="GGZ02039.1"/>
    <property type="molecule type" value="Genomic_DNA"/>
</dbReference>
<dbReference type="CDD" id="cd04647">
    <property type="entry name" value="LbH_MAT_like"/>
    <property type="match status" value="1"/>
</dbReference>